<gene>
    <name evidence="2" type="ORF">NtB2_00634</name>
</gene>
<keyword evidence="1" id="KW-0812">Transmembrane</keyword>
<comment type="caution">
    <text evidence="2">The sequence shown here is derived from an EMBL/GenBank/DDBJ whole genome shotgun (WGS) entry which is preliminary data.</text>
</comment>
<keyword evidence="1" id="KW-0472">Membrane</keyword>
<evidence type="ECO:0000313" key="3">
    <source>
        <dbReference type="Proteomes" id="UP000245021"/>
    </source>
</evidence>
<organism evidence="2 3">
    <name type="scientific">Lactococcus termiticola</name>
    <dbReference type="NCBI Taxonomy" id="2169526"/>
    <lineage>
        <taxon>Bacteria</taxon>
        <taxon>Bacillati</taxon>
        <taxon>Bacillota</taxon>
        <taxon>Bacilli</taxon>
        <taxon>Lactobacillales</taxon>
        <taxon>Streptococcaceae</taxon>
        <taxon>Lactococcus</taxon>
    </lineage>
</organism>
<keyword evidence="3" id="KW-1185">Reference proteome</keyword>
<evidence type="ECO:0000313" key="2">
    <source>
        <dbReference type="EMBL" id="GBG96521.1"/>
    </source>
</evidence>
<dbReference type="OrthoDB" id="2242642at2"/>
<reference evidence="2 3" key="1">
    <citation type="journal article" date="2018" name="Genome Announc.">
        <title>Draft Genome Sequence of Lactococcus sp. Strain NtB2 (JCM 32569), Isolated from the Gut of the Higher Termite Nasutitermes takasagoensis.</title>
        <authorList>
            <person name="Noda S."/>
            <person name="Aihara C."/>
            <person name="Yuki M."/>
            <person name="Ohkuma M."/>
        </authorList>
    </citation>
    <scope>NUCLEOTIDE SEQUENCE [LARGE SCALE GENOMIC DNA]</scope>
    <source>
        <strain evidence="2 3">NtB2</strain>
    </source>
</reference>
<feature type="transmembrane region" description="Helical" evidence="1">
    <location>
        <begin position="7"/>
        <end position="24"/>
    </location>
</feature>
<sequence>MYLKRFVQLFVIFLVAALVFVAIFESNFSGNSVVNFIVASIVAYIVLTLPLVILTIAKARKKENIVGAAPKAGELAEILKKLPGYIALSVQNEEHKMSTTIMSFSQSAQDEGVLYMVAEPDAKKVANLKQNGQVSFTSWFEGLETGARLSSNQAVCEVFEDAEANKQLIELEPSLVSLHENAVNMAIIKMTIKSALYEDFKDGIKVLNF</sequence>
<dbReference type="RefSeq" id="WP_109245493.1">
    <property type="nucleotide sequence ID" value="NZ_BFFO01000003.1"/>
</dbReference>
<dbReference type="Gene3D" id="2.30.110.10">
    <property type="entry name" value="Electron Transport, Fmn-binding Protein, Chain A"/>
    <property type="match status" value="1"/>
</dbReference>
<evidence type="ECO:0008006" key="4">
    <source>
        <dbReference type="Google" id="ProtNLM"/>
    </source>
</evidence>
<name>A0A2R5HJN3_9LACT</name>
<keyword evidence="1" id="KW-1133">Transmembrane helix</keyword>
<proteinExistence type="predicted"/>
<dbReference type="SUPFAM" id="SSF50475">
    <property type="entry name" value="FMN-binding split barrel"/>
    <property type="match status" value="1"/>
</dbReference>
<dbReference type="InterPro" id="IPR012349">
    <property type="entry name" value="Split_barrel_FMN-bd"/>
</dbReference>
<evidence type="ECO:0000256" key="1">
    <source>
        <dbReference type="SAM" id="Phobius"/>
    </source>
</evidence>
<feature type="transmembrane region" description="Helical" evidence="1">
    <location>
        <begin position="36"/>
        <end position="57"/>
    </location>
</feature>
<dbReference type="AlphaFoldDB" id="A0A2R5HJN3"/>
<dbReference type="Proteomes" id="UP000245021">
    <property type="component" value="Unassembled WGS sequence"/>
</dbReference>
<dbReference type="EMBL" id="BFFO01000003">
    <property type="protein sequence ID" value="GBG96521.1"/>
    <property type="molecule type" value="Genomic_DNA"/>
</dbReference>
<protein>
    <recommendedName>
        <fullName evidence="4">Pyridoxamine 5'-phosphate oxidase putative domain-containing protein</fullName>
    </recommendedName>
</protein>
<accession>A0A2R5HJN3</accession>